<accession>A0A927RHC2</accession>
<dbReference type="AlphaFoldDB" id="A0A927RHC2"/>
<dbReference type="Pfam" id="PF01061">
    <property type="entry name" value="ABC2_membrane"/>
    <property type="match status" value="1"/>
</dbReference>
<keyword evidence="2 5" id="KW-0812">Transmembrane</keyword>
<feature type="transmembrane region" description="Helical" evidence="5">
    <location>
        <begin position="54"/>
        <end position="75"/>
    </location>
</feature>
<keyword evidence="5" id="KW-1003">Cell membrane</keyword>
<dbReference type="GO" id="GO:0005886">
    <property type="term" value="C:plasma membrane"/>
    <property type="evidence" value="ECO:0007669"/>
    <property type="project" value="UniProtKB-SubCell"/>
</dbReference>
<dbReference type="InterPro" id="IPR047817">
    <property type="entry name" value="ABC2_TM_bact-type"/>
</dbReference>
<dbReference type="PANTHER" id="PTHR43027:SF2">
    <property type="entry name" value="TRANSPORT PERMEASE PROTEIN"/>
    <property type="match status" value="1"/>
</dbReference>
<evidence type="ECO:0000256" key="1">
    <source>
        <dbReference type="ARBA" id="ARBA00004141"/>
    </source>
</evidence>
<keyword evidence="5" id="KW-0813">Transport</keyword>
<evidence type="ECO:0000256" key="5">
    <source>
        <dbReference type="RuleBase" id="RU361157"/>
    </source>
</evidence>
<dbReference type="InterPro" id="IPR013525">
    <property type="entry name" value="ABC2_TM"/>
</dbReference>
<keyword evidence="8" id="KW-1185">Reference proteome</keyword>
<keyword evidence="3 5" id="KW-1133">Transmembrane helix</keyword>
<comment type="caution">
    <text evidence="7">The sequence shown here is derived from an EMBL/GenBank/DDBJ whole genome shotgun (WGS) entry which is preliminary data.</text>
</comment>
<sequence>MTALAKLTAVEAKLFLREGATAFFGIAFPSLLLVVLGLIPALRESSKDFGGLRFIDIFVPSLVVLTLAVLAVNTMPTRLTTYREKGILRRLSTTPVHPGKLLTAQVLINCVAALVAIALLVAVGRIVFDVPLPHHLFGFVAAVVVGGGSMFALGLLAAATAPTARSVALIALPIYFVCMFFGGVFLPRIMLPDLVVTIGSYTPPGVQALQDAWTGAGPQPLQLVIMAAVAAAAGLVAARIFRWE</sequence>
<proteinExistence type="inferred from homology"/>
<feature type="transmembrane region" description="Helical" evidence="5">
    <location>
        <begin position="106"/>
        <end position="128"/>
    </location>
</feature>
<reference evidence="7" key="1">
    <citation type="submission" date="2020-10" db="EMBL/GenBank/DDBJ databases">
        <title>Sequencing the genomes of 1000 actinobacteria strains.</title>
        <authorList>
            <person name="Klenk H.-P."/>
        </authorList>
    </citation>
    <scope>NUCLEOTIDE SEQUENCE</scope>
    <source>
        <strain evidence="7">DSM 45354</strain>
    </source>
</reference>
<dbReference type="Proteomes" id="UP000638648">
    <property type="component" value="Unassembled WGS sequence"/>
</dbReference>
<name>A0A927RHC2_9ACTN</name>
<comment type="similarity">
    <text evidence="5">Belongs to the ABC-2 integral membrane protein family.</text>
</comment>
<feature type="transmembrane region" description="Helical" evidence="5">
    <location>
        <begin position="134"/>
        <end position="159"/>
    </location>
</feature>
<comment type="subcellular location">
    <subcellularLocation>
        <location evidence="5">Cell membrane</location>
        <topology evidence="5">Multi-pass membrane protein</topology>
    </subcellularLocation>
    <subcellularLocation>
        <location evidence="1">Membrane</location>
        <topology evidence="1">Multi-pass membrane protein</topology>
    </subcellularLocation>
</comment>
<protein>
    <recommendedName>
        <fullName evidence="5">Transport permease protein</fullName>
    </recommendedName>
</protein>
<evidence type="ECO:0000256" key="4">
    <source>
        <dbReference type="ARBA" id="ARBA00023136"/>
    </source>
</evidence>
<dbReference type="PROSITE" id="PS51012">
    <property type="entry name" value="ABC_TM2"/>
    <property type="match status" value="1"/>
</dbReference>
<dbReference type="EMBL" id="JADBEM010000001">
    <property type="protein sequence ID" value="MBE1605071.1"/>
    <property type="molecule type" value="Genomic_DNA"/>
</dbReference>
<feature type="transmembrane region" description="Helical" evidence="5">
    <location>
        <begin position="166"/>
        <end position="186"/>
    </location>
</feature>
<evidence type="ECO:0000256" key="2">
    <source>
        <dbReference type="ARBA" id="ARBA00022692"/>
    </source>
</evidence>
<evidence type="ECO:0000259" key="6">
    <source>
        <dbReference type="PROSITE" id="PS51012"/>
    </source>
</evidence>
<feature type="transmembrane region" description="Helical" evidence="5">
    <location>
        <begin position="221"/>
        <end position="241"/>
    </location>
</feature>
<organism evidence="7 8">
    <name type="scientific">Actinopolymorpha pittospori</name>
    <dbReference type="NCBI Taxonomy" id="648752"/>
    <lineage>
        <taxon>Bacteria</taxon>
        <taxon>Bacillati</taxon>
        <taxon>Actinomycetota</taxon>
        <taxon>Actinomycetes</taxon>
        <taxon>Propionibacteriales</taxon>
        <taxon>Actinopolymorphaceae</taxon>
        <taxon>Actinopolymorpha</taxon>
    </lineage>
</organism>
<feature type="domain" description="ABC transmembrane type-2" evidence="6">
    <location>
        <begin position="20"/>
        <end position="244"/>
    </location>
</feature>
<evidence type="ECO:0000256" key="3">
    <source>
        <dbReference type="ARBA" id="ARBA00022989"/>
    </source>
</evidence>
<dbReference type="RefSeq" id="WP_192749469.1">
    <property type="nucleotide sequence ID" value="NZ_BAABJL010000030.1"/>
</dbReference>
<evidence type="ECO:0000313" key="8">
    <source>
        <dbReference type="Proteomes" id="UP000638648"/>
    </source>
</evidence>
<dbReference type="GO" id="GO:0140359">
    <property type="term" value="F:ABC-type transporter activity"/>
    <property type="evidence" value="ECO:0007669"/>
    <property type="project" value="InterPro"/>
</dbReference>
<feature type="transmembrane region" description="Helical" evidence="5">
    <location>
        <begin position="21"/>
        <end position="42"/>
    </location>
</feature>
<keyword evidence="4 5" id="KW-0472">Membrane</keyword>
<evidence type="ECO:0000313" key="7">
    <source>
        <dbReference type="EMBL" id="MBE1605071.1"/>
    </source>
</evidence>
<gene>
    <name evidence="7" type="ORF">HEB94_001919</name>
</gene>
<dbReference type="InterPro" id="IPR052902">
    <property type="entry name" value="ABC-2_transporter"/>
</dbReference>
<dbReference type="PANTHER" id="PTHR43027">
    <property type="entry name" value="DOXORUBICIN RESISTANCE ABC TRANSPORTER PERMEASE PROTEIN DRRC-RELATED"/>
    <property type="match status" value="1"/>
</dbReference>